<dbReference type="Proteomes" id="UP000250235">
    <property type="component" value="Unassembled WGS sequence"/>
</dbReference>
<evidence type="ECO:0000313" key="3">
    <source>
        <dbReference type="EMBL" id="KZV31815.1"/>
    </source>
</evidence>
<feature type="signal peptide" evidence="2">
    <location>
        <begin position="1"/>
        <end position="28"/>
    </location>
</feature>
<proteinExistence type="predicted"/>
<keyword evidence="4" id="KW-1185">Reference proteome</keyword>
<evidence type="ECO:0000256" key="2">
    <source>
        <dbReference type="SAM" id="SignalP"/>
    </source>
</evidence>
<evidence type="ECO:0008006" key="5">
    <source>
        <dbReference type="Google" id="ProtNLM"/>
    </source>
</evidence>
<protein>
    <recommendedName>
        <fullName evidence="5">Secreted protein</fullName>
    </recommendedName>
</protein>
<evidence type="ECO:0000256" key="1">
    <source>
        <dbReference type="SAM" id="MobiDB-lite"/>
    </source>
</evidence>
<sequence length="125" mass="14246">MWRLLLSSSPEHQWLMVLLLALWVAIRCLTPSSFTPTRPRTSKLFRSSWKKLTGEVERKATEAKMKDAEEAKDEEKKQKRSACKKRSAAEDEADKKNKNKKSQWNAQGHTGSSASVLTLPMESMP</sequence>
<feature type="compositionally biased region" description="Polar residues" evidence="1">
    <location>
        <begin position="102"/>
        <end position="116"/>
    </location>
</feature>
<gene>
    <name evidence="3" type="ORF">F511_27041</name>
</gene>
<name>A0A2Z7BCK7_9LAMI</name>
<reference evidence="3 4" key="1">
    <citation type="journal article" date="2015" name="Proc. Natl. Acad. Sci. U.S.A.">
        <title>The resurrection genome of Boea hygrometrica: A blueprint for survival of dehydration.</title>
        <authorList>
            <person name="Xiao L."/>
            <person name="Yang G."/>
            <person name="Zhang L."/>
            <person name="Yang X."/>
            <person name="Zhao S."/>
            <person name="Ji Z."/>
            <person name="Zhou Q."/>
            <person name="Hu M."/>
            <person name="Wang Y."/>
            <person name="Chen M."/>
            <person name="Xu Y."/>
            <person name="Jin H."/>
            <person name="Xiao X."/>
            <person name="Hu G."/>
            <person name="Bao F."/>
            <person name="Hu Y."/>
            <person name="Wan P."/>
            <person name="Li L."/>
            <person name="Deng X."/>
            <person name="Kuang T."/>
            <person name="Xiang C."/>
            <person name="Zhu J.K."/>
            <person name="Oliver M.J."/>
            <person name="He Y."/>
        </authorList>
    </citation>
    <scope>NUCLEOTIDE SEQUENCE [LARGE SCALE GENOMIC DNA]</scope>
    <source>
        <strain evidence="4">cv. XS01</strain>
    </source>
</reference>
<feature type="compositionally biased region" description="Basic and acidic residues" evidence="1">
    <location>
        <begin position="56"/>
        <end position="77"/>
    </location>
</feature>
<dbReference type="EMBL" id="KV007443">
    <property type="protein sequence ID" value="KZV31815.1"/>
    <property type="molecule type" value="Genomic_DNA"/>
</dbReference>
<feature type="compositionally biased region" description="Basic and acidic residues" evidence="1">
    <location>
        <begin position="87"/>
        <end position="96"/>
    </location>
</feature>
<keyword evidence="2" id="KW-0732">Signal</keyword>
<feature type="chain" id="PRO_5016263254" description="Secreted protein" evidence="2">
    <location>
        <begin position="29"/>
        <end position="125"/>
    </location>
</feature>
<organism evidence="3 4">
    <name type="scientific">Dorcoceras hygrometricum</name>
    <dbReference type="NCBI Taxonomy" id="472368"/>
    <lineage>
        <taxon>Eukaryota</taxon>
        <taxon>Viridiplantae</taxon>
        <taxon>Streptophyta</taxon>
        <taxon>Embryophyta</taxon>
        <taxon>Tracheophyta</taxon>
        <taxon>Spermatophyta</taxon>
        <taxon>Magnoliopsida</taxon>
        <taxon>eudicotyledons</taxon>
        <taxon>Gunneridae</taxon>
        <taxon>Pentapetalae</taxon>
        <taxon>asterids</taxon>
        <taxon>lamiids</taxon>
        <taxon>Lamiales</taxon>
        <taxon>Gesneriaceae</taxon>
        <taxon>Didymocarpoideae</taxon>
        <taxon>Trichosporeae</taxon>
        <taxon>Loxocarpinae</taxon>
        <taxon>Dorcoceras</taxon>
    </lineage>
</organism>
<feature type="region of interest" description="Disordered" evidence="1">
    <location>
        <begin position="56"/>
        <end position="125"/>
    </location>
</feature>
<dbReference type="AlphaFoldDB" id="A0A2Z7BCK7"/>
<evidence type="ECO:0000313" key="4">
    <source>
        <dbReference type="Proteomes" id="UP000250235"/>
    </source>
</evidence>
<accession>A0A2Z7BCK7</accession>